<evidence type="ECO:0000313" key="4">
    <source>
        <dbReference type="Proteomes" id="UP001280581"/>
    </source>
</evidence>
<organism evidence="3 4">
    <name type="scientific">Pseudopithomyces chartarum</name>
    <dbReference type="NCBI Taxonomy" id="1892770"/>
    <lineage>
        <taxon>Eukaryota</taxon>
        <taxon>Fungi</taxon>
        <taxon>Dikarya</taxon>
        <taxon>Ascomycota</taxon>
        <taxon>Pezizomycotina</taxon>
        <taxon>Dothideomycetes</taxon>
        <taxon>Pleosporomycetidae</taxon>
        <taxon>Pleosporales</taxon>
        <taxon>Massarineae</taxon>
        <taxon>Didymosphaeriaceae</taxon>
        <taxon>Pseudopithomyces</taxon>
    </lineage>
</organism>
<dbReference type="AlphaFoldDB" id="A0AAN6LQA6"/>
<feature type="compositionally biased region" description="Acidic residues" evidence="1">
    <location>
        <begin position="460"/>
        <end position="473"/>
    </location>
</feature>
<feature type="compositionally biased region" description="Acidic residues" evidence="1">
    <location>
        <begin position="171"/>
        <end position="185"/>
    </location>
</feature>
<evidence type="ECO:0000256" key="1">
    <source>
        <dbReference type="SAM" id="MobiDB-lite"/>
    </source>
</evidence>
<gene>
    <name evidence="3" type="ORF">GRF29_213g1136057</name>
</gene>
<keyword evidence="4" id="KW-1185">Reference proteome</keyword>
<reference evidence="3 4" key="1">
    <citation type="submission" date="2021-02" db="EMBL/GenBank/DDBJ databases">
        <title>Genome assembly of Pseudopithomyces chartarum.</title>
        <authorList>
            <person name="Jauregui R."/>
            <person name="Singh J."/>
            <person name="Voisey C."/>
        </authorList>
    </citation>
    <scope>NUCLEOTIDE SEQUENCE [LARGE SCALE GENOMIC DNA]</scope>
    <source>
        <strain evidence="3 4">AGR01</strain>
    </source>
</reference>
<evidence type="ECO:0000256" key="2">
    <source>
        <dbReference type="SAM" id="SignalP"/>
    </source>
</evidence>
<feature type="compositionally biased region" description="Acidic residues" evidence="1">
    <location>
        <begin position="500"/>
        <end position="515"/>
    </location>
</feature>
<comment type="caution">
    <text evidence="3">The sequence shown here is derived from an EMBL/GenBank/DDBJ whole genome shotgun (WGS) entry which is preliminary data.</text>
</comment>
<accession>A0AAN6LQA6</accession>
<feature type="chain" id="PRO_5042884954" evidence="2">
    <location>
        <begin position="17"/>
        <end position="855"/>
    </location>
</feature>
<feature type="region of interest" description="Disordered" evidence="1">
    <location>
        <begin position="562"/>
        <end position="751"/>
    </location>
</feature>
<proteinExistence type="predicted"/>
<feature type="compositionally biased region" description="Low complexity" evidence="1">
    <location>
        <begin position="290"/>
        <end position="323"/>
    </location>
</feature>
<evidence type="ECO:0000313" key="3">
    <source>
        <dbReference type="EMBL" id="KAK3201133.1"/>
    </source>
</evidence>
<feature type="compositionally biased region" description="Pro residues" evidence="1">
    <location>
        <begin position="372"/>
        <end position="381"/>
    </location>
</feature>
<feature type="compositionally biased region" description="Low complexity" evidence="1">
    <location>
        <begin position="689"/>
        <end position="711"/>
    </location>
</feature>
<feature type="compositionally biased region" description="Basic and acidic residues" evidence="1">
    <location>
        <begin position="652"/>
        <end position="662"/>
    </location>
</feature>
<feature type="compositionally biased region" description="Acidic residues" evidence="1">
    <location>
        <begin position="636"/>
        <end position="645"/>
    </location>
</feature>
<dbReference type="Proteomes" id="UP001280581">
    <property type="component" value="Unassembled WGS sequence"/>
</dbReference>
<keyword evidence="2" id="KW-0732">Signal</keyword>
<feature type="compositionally biased region" description="Basic residues" evidence="1">
    <location>
        <begin position="530"/>
        <end position="543"/>
    </location>
</feature>
<dbReference type="EMBL" id="WVTA01000017">
    <property type="protein sequence ID" value="KAK3201133.1"/>
    <property type="molecule type" value="Genomic_DNA"/>
</dbReference>
<protein>
    <submittedName>
        <fullName evidence="3">Uncharacterized protein</fullName>
    </submittedName>
</protein>
<feature type="compositionally biased region" description="Polar residues" evidence="1">
    <location>
        <begin position="716"/>
        <end position="731"/>
    </location>
</feature>
<feature type="compositionally biased region" description="Low complexity" evidence="1">
    <location>
        <begin position="732"/>
        <end position="744"/>
    </location>
</feature>
<feature type="signal peptide" evidence="2">
    <location>
        <begin position="1"/>
        <end position="16"/>
    </location>
</feature>
<sequence>MKALVLSALLLHAVHGQDEEPTAGQIVEVNVDNGSTLPPGAAFTDPTPTPNAVIPPGSNDIVLPSEAPIAPIPDLGSVLAGASSVLGGARFGLSVEPVSRSLSGIGNILVPIATGRALPGKPAPILAPGPKFPVQGPFAAPPAPTATSKAKNGGFSGLSVDEGDPQPPEDVSSDPEADPPSDSEPVDGQSADTPVDPPADESGSTPTEDQPVDEQPTDTEPVNEQPAETPPADEQPADSQPLDDPPVDHQPTDTQPADEQPTDTPPVDDQPVDDQPTETQPAEEQPTDQPPSDDLGSSPLDDGSATPTDEPTDDTSPSETPSDVSGDVEGTPTDSPSNDDTDSPEPTDDPTTAEPVDNGEPSNDDLSRDPEPNPAGDPQPLPEDDPATGSEDGGDPFASPGNGGRTGEIWGKKPWPKPGGWPGDNDQPGDWPGEPWDSGKPGNWKNNGPAPLPIGPSGWENEDNGAYDGEDYGDGPNRGHGQGKKPSGTGGNGRPGPGYETDDECPSWCWDDDSSPIETSSAEPTPTGYKTKHKRKKSTKASVHRIAVSVDDNVIYDSNYARRAAADPPSSGGFKGFTWPDKHTESNSNSVVLPADSIDYGNKGKGQGKSPSPYGHPYPYEETTDHPYDSQYDQNTDYDDKDQDDLPQWLTDLHKGTKDNKGKKGKKKAKGKCPKTCTRKPYSSTSTQSSEPTATGDTTTTSEDGPTSTDEPTQAPPTTFITITTEDNPNVPSTDDSSSAPTSTGRAGLPAGYVTSGDTWTGSTLASLCPKQCNPFSPAENFCDTQSTGCTTSGGSKYYCACRAGYKLSKAANKDFSQQFKVPGQPYVYTWPGAVCDELCDDPLCNEIMLRAVCV</sequence>
<name>A0AAN6LQA6_9PLEO</name>
<feature type="compositionally biased region" description="Basic residues" evidence="1">
    <location>
        <begin position="663"/>
        <end position="673"/>
    </location>
</feature>
<feature type="compositionally biased region" description="Acidic residues" evidence="1">
    <location>
        <begin position="337"/>
        <end position="348"/>
    </location>
</feature>
<feature type="region of interest" description="Disordered" evidence="1">
    <location>
        <begin position="136"/>
        <end position="545"/>
    </location>
</feature>